<evidence type="ECO:0000313" key="4">
    <source>
        <dbReference type="EMBL" id="UZA52581.1"/>
    </source>
</evidence>
<name>A0AAQ2Q4R0_MORBO</name>
<evidence type="ECO:0000256" key="1">
    <source>
        <dbReference type="SAM" id="SignalP"/>
    </source>
</evidence>
<dbReference type="EMBL" id="CP087830">
    <property type="protein sequence ID" value="UZA04129.1"/>
    <property type="molecule type" value="Genomic_DNA"/>
</dbReference>
<protein>
    <submittedName>
        <fullName evidence="4">DUF4468 domain-containing protein</fullName>
    </submittedName>
</protein>
<evidence type="ECO:0000313" key="3">
    <source>
        <dbReference type="EMBL" id="UZA04129.1"/>
    </source>
</evidence>
<dbReference type="RefSeq" id="WP_264682763.1">
    <property type="nucleotide sequence ID" value="NZ_CP087765.1"/>
</dbReference>
<keyword evidence="1" id="KW-0732">Signal</keyword>
<dbReference type="PROSITE" id="PS51257">
    <property type="entry name" value="PROKAR_LIPOPROTEIN"/>
    <property type="match status" value="1"/>
</dbReference>
<evidence type="ECO:0000313" key="6">
    <source>
        <dbReference type="Proteomes" id="UP001163632"/>
    </source>
</evidence>
<accession>A0AAQ2Q4R0</accession>
<dbReference type="Proteomes" id="UP001163632">
    <property type="component" value="Chromosome"/>
</dbReference>
<sequence length="173" mass="19016">MQKLLLAGAIGLSLVGCATTGTTVPSEPMKDYQRIVEIPNIKQDVIYENSRQWVAKSFKSANSVIQYQDKTAGSIIGKGNVDFSCANFLKCYGRTQPVLEFTFQIDAKDDKARVSFSDINIHHPAGYVSGTMAQAITYPATTEQEKTQVKTILDNAINSLSTDIKKTSVNSQW</sequence>
<feature type="domain" description="DUF4468" evidence="2">
    <location>
        <begin position="32"/>
        <end position="121"/>
    </location>
</feature>
<proteinExistence type="predicted"/>
<dbReference type="GeneID" id="77189030"/>
<keyword evidence="6" id="KW-1185">Reference proteome</keyword>
<dbReference type="AlphaFoldDB" id="A0AAQ2Q4R0"/>
<dbReference type="Gene3D" id="3.30.530.80">
    <property type="match status" value="1"/>
</dbReference>
<gene>
    <name evidence="3" type="ORF">LP092_05150</name>
    <name evidence="4" type="ORF">LP129_05455</name>
</gene>
<evidence type="ECO:0000259" key="2">
    <source>
        <dbReference type="Pfam" id="PF14730"/>
    </source>
</evidence>
<evidence type="ECO:0000313" key="5">
    <source>
        <dbReference type="Proteomes" id="UP001163283"/>
    </source>
</evidence>
<dbReference type="Pfam" id="PF14730">
    <property type="entry name" value="DUF4468"/>
    <property type="match status" value="1"/>
</dbReference>
<dbReference type="InterPro" id="IPR027823">
    <property type="entry name" value="DUF4468"/>
</dbReference>
<dbReference type="EMBL" id="CP087781">
    <property type="protein sequence ID" value="UZA52581.1"/>
    <property type="molecule type" value="Genomic_DNA"/>
</dbReference>
<organism evidence="4 5">
    <name type="scientific">Moraxella bovis</name>
    <dbReference type="NCBI Taxonomy" id="476"/>
    <lineage>
        <taxon>Bacteria</taxon>
        <taxon>Pseudomonadati</taxon>
        <taxon>Pseudomonadota</taxon>
        <taxon>Gammaproteobacteria</taxon>
        <taxon>Moraxellales</taxon>
        <taxon>Moraxellaceae</taxon>
        <taxon>Moraxella</taxon>
    </lineage>
</organism>
<feature type="signal peptide" evidence="1">
    <location>
        <begin position="1"/>
        <end position="18"/>
    </location>
</feature>
<dbReference type="Proteomes" id="UP001163283">
    <property type="component" value="Chromosome"/>
</dbReference>
<reference evidence="4 5" key="1">
    <citation type="journal article" date="2022" name="BMC Microbiol.">
        <title>Whole genome sequencing of Moraxella bovis strains from North America reveals two genotypes with different genetic determinants.</title>
        <authorList>
            <person name="Wynn E.L."/>
            <person name="Hille M.M."/>
            <person name="Loy J.D."/>
            <person name="Schuller G."/>
            <person name="Kuhn K.L."/>
            <person name="Dickey A.M."/>
            <person name="Bono J.L."/>
            <person name="Clawson M.L."/>
        </authorList>
    </citation>
    <scope>NUCLEOTIDE SEQUENCE [LARGE SCALE GENOMIC DNA]</scope>
    <source>
        <strain evidence="3">SAM102599</strain>
        <strain evidence="4 5">SAM57978</strain>
    </source>
</reference>
<feature type="chain" id="PRO_5042933627" evidence="1">
    <location>
        <begin position="19"/>
        <end position="173"/>
    </location>
</feature>